<protein>
    <submittedName>
        <fullName evidence="8">RDD domain containing protein</fullName>
    </submittedName>
</protein>
<evidence type="ECO:0000256" key="5">
    <source>
        <dbReference type="ARBA" id="ARBA00023136"/>
    </source>
</evidence>
<proteinExistence type="predicted"/>
<keyword evidence="3 6" id="KW-0812">Transmembrane</keyword>
<keyword evidence="2" id="KW-1003">Cell membrane</keyword>
<feature type="transmembrane region" description="Helical" evidence="6">
    <location>
        <begin position="12"/>
        <end position="38"/>
    </location>
</feature>
<reference evidence="8" key="1">
    <citation type="submission" date="2016-03" db="EMBL/GenBank/DDBJ databases">
        <authorList>
            <person name="Ploux O."/>
        </authorList>
    </citation>
    <scope>NUCLEOTIDE SEQUENCE</scope>
    <source>
        <strain evidence="8">UC10</strain>
    </source>
</reference>
<feature type="transmembrane region" description="Helical" evidence="6">
    <location>
        <begin position="50"/>
        <end position="72"/>
    </location>
</feature>
<dbReference type="InterPro" id="IPR010432">
    <property type="entry name" value="RDD"/>
</dbReference>
<keyword evidence="5 6" id="KW-0472">Membrane</keyword>
<feature type="domain" description="RDD" evidence="7">
    <location>
        <begin position="4"/>
        <end position="129"/>
    </location>
</feature>
<dbReference type="PANTHER" id="PTHR36115">
    <property type="entry name" value="PROLINE-RICH ANTIGEN HOMOLOG-RELATED"/>
    <property type="match status" value="1"/>
</dbReference>
<evidence type="ECO:0000256" key="1">
    <source>
        <dbReference type="ARBA" id="ARBA00004651"/>
    </source>
</evidence>
<dbReference type="InterPro" id="IPR051791">
    <property type="entry name" value="Pra-immunoreactive"/>
</dbReference>
<dbReference type="AlphaFoldDB" id="A0A1Y5P9C1"/>
<keyword evidence="4 6" id="KW-1133">Transmembrane helix</keyword>
<sequence>MTNAGIVSRGSAALVDILVVVVTMGALYLGLALTTLIVNPASFRFPAPNLIFSTTVTLAVSVLYLTGCWALSGRTVGTVLLGVRVIDRHAKPLRIAVAALRAVACVLFPVGLLWVAVDPQRRSAQDMVLGSRVVYDRPTPGAPVR</sequence>
<evidence type="ECO:0000259" key="7">
    <source>
        <dbReference type="Pfam" id="PF06271"/>
    </source>
</evidence>
<comment type="subcellular location">
    <subcellularLocation>
        <location evidence="1">Cell membrane</location>
        <topology evidence="1">Multi-pass membrane protein</topology>
    </subcellularLocation>
</comment>
<organism evidence="8">
    <name type="scientific">uncultured Mycobacterium sp</name>
    <dbReference type="NCBI Taxonomy" id="171292"/>
    <lineage>
        <taxon>Bacteria</taxon>
        <taxon>Bacillati</taxon>
        <taxon>Actinomycetota</taxon>
        <taxon>Actinomycetes</taxon>
        <taxon>Mycobacteriales</taxon>
        <taxon>Mycobacteriaceae</taxon>
        <taxon>Mycobacterium</taxon>
        <taxon>environmental samples</taxon>
    </lineage>
</organism>
<evidence type="ECO:0000256" key="3">
    <source>
        <dbReference type="ARBA" id="ARBA00022692"/>
    </source>
</evidence>
<dbReference type="GO" id="GO:0005886">
    <property type="term" value="C:plasma membrane"/>
    <property type="evidence" value="ECO:0007669"/>
    <property type="project" value="UniProtKB-SubCell"/>
</dbReference>
<dbReference type="PANTHER" id="PTHR36115:SF4">
    <property type="entry name" value="MEMBRANE PROTEIN"/>
    <property type="match status" value="1"/>
</dbReference>
<gene>
    <name evidence="8" type="ORF">MHPYR_140124</name>
</gene>
<evidence type="ECO:0000313" key="8">
    <source>
        <dbReference type="EMBL" id="SBS72721.1"/>
    </source>
</evidence>
<evidence type="ECO:0000256" key="6">
    <source>
        <dbReference type="SAM" id="Phobius"/>
    </source>
</evidence>
<accession>A0A1Y5P9C1</accession>
<name>A0A1Y5P9C1_9MYCO</name>
<evidence type="ECO:0000256" key="4">
    <source>
        <dbReference type="ARBA" id="ARBA00022989"/>
    </source>
</evidence>
<dbReference type="EMBL" id="FLQS01000006">
    <property type="protein sequence ID" value="SBS72721.1"/>
    <property type="molecule type" value="Genomic_DNA"/>
</dbReference>
<evidence type="ECO:0000256" key="2">
    <source>
        <dbReference type="ARBA" id="ARBA00022475"/>
    </source>
</evidence>
<feature type="transmembrane region" description="Helical" evidence="6">
    <location>
        <begin position="93"/>
        <end position="117"/>
    </location>
</feature>
<dbReference type="Pfam" id="PF06271">
    <property type="entry name" value="RDD"/>
    <property type="match status" value="1"/>
</dbReference>